<gene>
    <name evidence="3" type="ORF">WQE_00895</name>
</gene>
<reference evidence="3 4" key="1">
    <citation type="journal article" date="2012" name="J. Bacteriol.">
        <title>Draft Genome Sequence of the Soil Bacterium Burkholderia terrae Strain BS001, Which Interacts with Fungal Surface Structures.</title>
        <authorList>
            <person name="Nazir R."/>
            <person name="Hansen M.A."/>
            <person name="Sorensen S."/>
            <person name="van Elsas J.D."/>
        </authorList>
    </citation>
    <scope>NUCLEOTIDE SEQUENCE [LARGE SCALE GENOMIC DNA]</scope>
    <source>
        <strain evidence="3 4">BS001</strain>
    </source>
</reference>
<dbReference type="EMBL" id="AKAU01000011">
    <property type="protein sequence ID" value="EIN02935.1"/>
    <property type="molecule type" value="Genomic_DNA"/>
</dbReference>
<keyword evidence="2" id="KW-0472">Membrane</keyword>
<evidence type="ECO:0000256" key="1">
    <source>
        <dbReference type="SAM" id="MobiDB-lite"/>
    </source>
</evidence>
<feature type="transmembrane region" description="Helical" evidence="2">
    <location>
        <begin position="6"/>
        <end position="27"/>
    </location>
</feature>
<dbReference type="Proteomes" id="UP000004980">
    <property type="component" value="Unassembled WGS sequence"/>
</dbReference>
<evidence type="ECO:0000313" key="3">
    <source>
        <dbReference type="EMBL" id="EIN02935.1"/>
    </source>
</evidence>
<feature type="region of interest" description="Disordered" evidence="1">
    <location>
        <begin position="70"/>
        <end position="97"/>
    </location>
</feature>
<keyword evidence="2" id="KW-0812">Transmembrane</keyword>
<feature type="compositionally biased region" description="Basic and acidic residues" evidence="1">
    <location>
        <begin position="71"/>
        <end position="92"/>
    </location>
</feature>
<keyword evidence="2" id="KW-1133">Transmembrane helix</keyword>
<protein>
    <recommendedName>
        <fullName evidence="5">Secreted protein</fullName>
    </recommendedName>
</protein>
<evidence type="ECO:0000256" key="2">
    <source>
        <dbReference type="SAM" id="Phobius"/>
    </source>
</evidence>
<comment type="caution">
    <text evidence="3">The sequence shown here is derived from an EMBL/GenBank/DDBJ whole genome shotgun (WGS) entry which is preliminary data.</text>
</comment>
<evidence type="ECO:0008006" key="5">
    <source>
        <dbReference type="Google" id="ProtNLM"/>
    </source>
</evidence>
<evidence type="ECO:0000313" key="4">
    <source>
        <dbReference type="Proteomes" id="UP000004980"/>
    </source>
</evidence>
<sequence>MHMRMRVWLITDIGKVVLVLVMFIMTMPMRMLKPLVRVLMFVSLADVQPDTQRHQGRGYPEGQVRQFEQGFGERSRGAKDRCRGKRGEDRAGSRIHRMGTVQVRNKRLNNQCSAPSVVQSAQCLLYFHAGSS</sequence>
<keyword evidence="4" id="KW-1185">Reference proteome</keyword>
<name>A0ABN0FVR2_9BURK</name>
<accession>A0ABN0FVR2</accession>
<proteinExistence type="predicted"/>
<organism evidence="3 4">
    <name type="scientific">Paraburkholderia hospita</name>
    <dbReference type="NCBI Taxonomy" id="169430"/>
    <lineage>
        <taxon>Bacteria</taxon>
        <taxon>Pseudomonadati</taxon>
        <taxon>Pseudomonadota</taxon>
        <taxon>Betaproteobacteria</taxon>
        <taxon>Burkholderiales</taxon>
        <taxon>Burkholderiaceae</taxon>
        <taxon>Paraburkholderia</taxon>
    </lineage>
</organism>